<gene>
    <name evidence="3" type="ORF">V5F30_06835</name>
</gene>
<proteinExistence type="predicted"/>
<evidence type="ECO:0000313" key="4">
    <source>
        <dbReference type="Proteomes" id="UP001604043"/>
    </source>
</evidence>
<dbReference type="EMBL" id="JBAFUR010000001">
    <property type="protein sequence ID" value="MFG1251910.1"/>
    <property type="molecule type" value="Genomic_DNA"/>
</dbReference>
<dbReference type="SUPFAM" id="SSF53850">
    <property type="entry name" value="Periplasmic binding protein-like II"/>
    <property type="match status" value="1"/>
</dbReference>
<dbReference type="PANTHER" id="PTHR35936">
    <property type="entry name" value="MEMBRANE-BOUND LYTIC MUREIN TRANSGLYCOSYLASE F"/>
    <property type="match status" value="1"/>
</dbReference>
<comment type="caution">
    <text evidence="3">The sequence shown here is derived from an EMBL/GenBank/DDBJ whole genome shotgun (WGS) entry which is preliminary data.</text>
</comment>
<dbReference type="SMART" id="SM00062">
    <property type="entry name" value="PBPb"/>
    <property type="match status" value="1"/>
</dbReference>
<dbReference type="Pfam" id="PF00497">
    <property type="entry name" value="SBP_bac_3"/>
    <property type="match status" value="1"/>
</dbReference>
<accession>A0ABW6ZG46</accession>
<dbReference type="Proteomes" id="UP001604043">
    <property type="component" value="Unassembled WGS sequence"/>
</dbReference>
<keyword evidence="4" id="KW-1185">Reference proteome</keyword>
<reference evidence="3 4" key="1">
    <citation type="submission" date="2024-02" db="EMBL/GenBank/DDBJ databases">
        <title>Expansion and revision of Xanthobacter and proposal of Roseixanthobacter gen. nov.</title>
        <authorList>
            <person name="Soltysiak M.P.M."/>
            <person name="Jalihal A."/>
            <person name="Ory A."/>
            <person name="Chrisophersen C."/>
            <person name="Lee A.D."/>
            <person name="Boulton J."/>
            <person name="Springer M."/>
        </authorList>
    </citation>
    <scope>NUCLEOTIDE SEQUENCE [LARGE SCALE GENOMIC DNA]</scope>
    <source>
        <strain evidence="3 4">CB5</strain>
    </source>
</reference>
<dbReference type="Gene3D" id="3.40.190.10">
    <property type="entry name" value="Periplasmic binding protein-like II"/>
    <property type="match status" value="2"/>
</dbReference>
<protein>
    <submittedName>
        <fullName evidence="3">Transporter substrate-binding domain-containing protein</fullName>
    </submittedName>
</protein>
<sequence>MTLKTKAAPHAAQMEEETMTFGTILKSARGAVAALGLAALAATGLSHGASAQSIDDILSKKKLTVGMLVDVAPFGLLDTQGKPEGYDADVARLMGKYLGVEVELVPVTGPNRIPYLLTNKVDVLVAVFGITPERAKQVMFSIPYSTIEIQLIGPKKTEIKSMDQTVGKKIAVARASTQDTALTAAVPKGATIMRFDDDATAAQAFLSGQVDLLGANNLVGTQLAEANPDMGIEKKITLRSQYNGITVRRGSTDFLQWINTFLYFVKNNGELDAINQKWFKVPLPTMPTF</sequence>
<name>A0ABW6ZG46_9HYPH</name>
<organism evidence="3 4">
    <name type="scientific">Xanthobacter aminoxidans</name>
    <dbReference type="NCBI Taxonomy" id="186280"/>
    <lineage>
        <taxon>Bacteria</taxon>
        <taxon>Pseudomonadati</taxon>
        <taxon>Pseudomonadota</taxon>
        <taxon>Alphaproteobacteria</taxon>
        <taxon>Hyphomicrobiales</taxon>
        <taxon>Xanthobacteraceae</taxon>
        <taxon>Xanthobacter</taxon>
    </lineage>
</organism>
<feature type="domain" description="Solute-binding protein family 3/N-terminal" evidence="2">
    <location>
        <begin position="62"/>
        <end position="282"/>
    </location>
</feature>
<dbReference type="InterPro" id="IPR001638">
    <property type="entry name" value="Solute-binding_3/MltF_N"/>
</dbReference>
<keyword evidence="1" id="KW-0732">Signal</keyword>
<evidence type="ECO:0000259" key="2">
    <source>
        <dbReference type="SMART" id="SM00062"/>
    </source>
</evidence>
<evidence type="ECO:0000256" key="1">
    <source>
        <dbReference type="ARBA" id="ARBA00022729"/>
    </source>
</evidence>
<dbReference type="CDD" id="cd01072">
    <property type="entry name" value="PBP2_SMa0082_like"/>
    <property type="match status" value="1"/>
</dbReference>
<dbReference type="PANTHER" id="PTHR35936:SF17">
    <property type="entry name" value="ARGININE-BINDING EXTRACELLULAR PROTEIN ARTP"/>
    <property type="match status" value="1"/>
</dbReference>
<evidence type="ECO:0000313" key="3">
    <source>
        <dbReference type="EMBL" id="MFG1251910.1"/>
    </source>
</evidence>